<organism evidence="1 2">
    <name type="scientific">Popillia japonica</name>
    <name type="common">Japanese beetle</name>
    <dbReference type="NCBI Taxonomy" id="7064"/>
    <lineage>
        <taxon>Eukaryota</taxon>
        <taxon>Metazoa</taxon>
        <taxon>Ecdysozoa</taxon>
        <taxon>Arthropoda</taxon>
        <taxon>Hexapoda</taxon>
        <taxon>Insecta</taxon>
        <taxon>Pterygota</taxon>
        <taxon>Neoptera</taxon>
        <taxon>Endopterygota</taxon>
        <taxon>Coleoptera</taxon>
        <taxon>Polyphaga</taxon>
        <taxon>Scarabaeiformia</taxon>
        <taxon>Scarabaeidae</taxon>
        <taxon>Rutelinae</taxon>
        <taxon>Popillia</taxon>
    </lineage>
</organism>
<accession>A0AAW1LVT8</accession>
<gene>
    <name evidence="1" type="ORF">QE152_g10185</name>
</gene>
<proteinExistence type="predicted"/>
<evidence type="ECO:0008006" key="3">
    <source>
        <dbReference type="Google" id="ProtNLM"/>
    </source>
</evidence>
<evidence type="ECO:0000313" key="1">
    <source>
        <dbReference type="EMBL" id="KAK9738046.1"/>
    </source>
</evidence>
<evidence type="ECO:0000313" key="2">
    <source>
        <dbReference type="Proteomes" id="UP001458880"/>
    </source>
</evidence>
<reference evidence="1 2" key="1">
    <citation type="journal article" date="2024" name="BMC Genomics">
        <title>De novo assembly and annotation of Popillia japonica's genome with initial clues to its potential as an invasive pest.</title>
        <authorList>
            <person name="Cucini C."/>
            <person name="Boschi S."/>
            <person name="Funari R."/>
            <person name="Cardaioli E."/>
            <person name="Iannotti N."/>
            <person name="Marturano G."/>
            <person name="Paoli F."/>
            <person name="Bruttini M."/>
            <person name="Carapelli A."/>
            <person name="Frati F."/>
            <person name="Nardi F."/>
        </authorList>
    </citation>
    <scope>NUCLEOTIDE SEQUENCE [LARGE SCALE GENOMIC DNA]</scope>
    <source>
        <strain evidence="1">DMR45628</strain>
    </source>
</reference>
<dbReference type="EMBL" id="JASPKY010000091">
    <property type="protein sequence ID" value="KAK9738046.1"/>
    <property type="molecule type" value="Genomic_DNA"/>
</dbReference>
<sequence>MAREIKSRNSNENQHVHYHNSALQIIPEFDPGKLNFSTATQWIRTVENLSQIFKWDDRTLLFNAIAKLSGAAKMWFEGGKEGIIDWNTFKERLILDFPTAVDAADIHLN</sequence>
<dbReference type="AlphaFoldDB" id="A0AAW1LVT8"/>
<name>A0AAW1LVT8_POPJA</name>
<keyword evidence="2" id="KW-1185">Reference proteome</keyword>
<comment type="caution">
    <text evidence="1">The sequence shown here is derived from an EMBL/GenBank/DDBJ whole genome shotgun (WGS) entry which is preliminary data.</text>
</comment>
<protein>
    <recommendedName>
        <fullName evidence="3">Retrotransposon gag domain-containing protein</fullName>
    </recommendedName>
</protein>
<dbReference type="Proteomes" id="UP001458880">
    <property type="component" value="Unassembled WGS sequence"/>
</dbReference>